<evidence type="ECO:0000313" key="1">
    <source>
        <dbReference type="EMBL" id="KAI3795235.1"/>
    </source>
</evidence>
<evidence type="ECO:0000313" key="2">
    <source>
        <dbReference type="Proteomes" id="UP001056120"/>
    </source>
</evidence>
<dbReference type="Proteomes" id="UP001056120">
    <property type="component" value="Linkage Group LG12"/>
</dbReference>
<comment type="caution">
    <text evidence="1">The sequence shown here is derived from an EMBL/GenBank/DDBJ whole genome shotgun (WGS) entry which is preliminary data.</text>
</comment>
<organism evidence="1 2">
    <name type="scientific">Smallanthus sonchifolius</name>
    <dbReference type="NCBI Taxonomy" id="185202"/>
    <lineage>
        <taxon>Eukaryota</taxon>
        <taxon>Viridiplantae</taxon>
        <taxon>Streptophyta</taxon>
        <taxon>Embryophyta</taxon>
        <taxon>Tracheophyta</taxon>
        <taxon>Spermatophyta</taxon>
        <taxon>Magnoliopsida</taxon>
        <taxon>eudicotyledons</taxon>
        <taxon>Gunneridae</taxon>
        <taxon>Pentapetalae</taxon>
        <taxon>asterids</taxon>
        <taxon>campanulids</taxon>
        <taxon>Asterales</taxon>
        <taxon>Asteraceae</taxon>
        <taxon>Asteroideae</taxon>
        <taxon>Heliantheae alliance</taxon>
        <taxon>Millerieae</taxon>
        <taxon>Smallanthus</taxon>
    </lineage>
</organism>
<reference evidence="1 2" key="2">
    <citation type="journal article" date="2022" name="Mol. Ecol. Resour.">
        <title>The genomes of chicory, endive, great burdock and yacon provide insights into Asteraceae paleo-polyploidization history and plant inulin production.</title>
        <authorList>
            <person name="Fan W."/>
            <person name="Wang S."/>
            <person name="Wang H."/>
            <person name="Wang A."/>
            <person name="Jiang F."/>
            <person name="Liu H."/>
            <person name="Zhao H."/>
            <person name="Xu D."/>
            <person name="Zhang Y."/>
        </authorList>
    </citation>
    <scope>NUCLEOTIDE SEQUENCE [LARGE SCALE GENOMIC DNA]</scope>
    <source>
        <strain evidence="2">cv. Yunnan</strain>
        <tissue evidence="1">Leaves</tissue>
    </source>
</reference>
<keyword evidence="2" id="KW-1185">Reference proteome</keyword>
<reference evidence="2" key="1">
    <citation type="journal article" date="2022" name="Mol. Ecol. Resour.">
        <title>The genomes of chicory, endive, great burdock and yacon provide insights into Asteraceae palaeo-polyploidization history and plant inulin production.</title>
        <authorList>
            <person name="Fan W."/>
            <person name="Wang S."/>
            <person name="Wang H."/>
            <person name="Wang A."/>
            <person name="Jiang F."/>
            <person name="Liu H."/>
            <person name="Zhao H."/>
            <person name="Xu D."/>
            <person name="Zhang Y."/>
        </authorList>
    </citation>
    <scope>NUCLEOTIDE SEQUENCE [LARGE SCALE GENOMIC DNA]</scope>
    <source>
        <strain evidence="2">cv. Yunnan</strain>
    </source>
</reference>
<accession>A0ACB9HJ14</accession>
<name>A0ACB9HJ14_9ASTR</name>
<gene>
    <name evidence="1" type="ORF">L1987_37884</name>
</gene>
<protein>
    <submittedName>
        <fullName evidence="1">Uncharacterized protein</fullName>
    </submittedName>
</protein>
<dbReference type="EMBL" id="CM042029">
    <property type="protein sequence ID" value="KAI3795235.1"/>
    <property type="molecule type" value="Genomic_DNA"/>
</dbReference>
<sequence length="180" mass="20456">MAFMNYTTSRVCIHPNYSFLVPYKTNTKQIFIFTSGSVAALSEKGTDGNIGEDDPRNASAASPSSRSQLDLLEQLTSTSRSGYGTDRNYGELTIREKLVELVGDRDDDFSMRLGKKMKVPKLLTVSQKRNIRRQSYLNEVSQRNDNFLCHNRSIRAFTPDNHIRRIDSNRLCAAFSLIYT</sequence>
<proteinExistence type="predicted"/>